<reference evidence="1" key="1">
    <citation type="journal article" date="2014" name="Int. J. Syst. Evol. Microbiol.">
        <title>Complete genome sequence of Corynebacterium casei LMG S-19264T (=DSM 44701T), isolated from a smear-ripened cheese.</title>
        <authorList>
            <consortium name="US DOE Joint Genome Institute (JGI-PGF)"/>
            <person name="Walter F."/>
            <person name="Albersmeier A."/>
            <person name="Kalinowski J."/>
            <person name="Ruckert C."/>
        </authorList>
    </citation>
    <scope>NUCLEOTIDE SEQUENCE</scope>
    <source>
        <strain evidence="1">CGMCC 1.12181</strain>
    </source>
</reference>
<comment type="caution">
    <text evidence="1">The sequence shown here is derived from an EMBL/GenBank/DDBJ whole genome shotgun (WGS) entry which is preliminary data.</text>
</comment>
<dbReference type="EMBL" id="BMEO01000001">
    <property type="protein sequence ID" value="GGF86094.1"/>
    <property type="molecule type" value="Genomic_DNA"/>
</dbReference>
<evidence type="ECO:0000313" key="2">
    <source>
        <dbReference type="Proteomes" id="UP000605253"/>
    </source>
</evidence>
<dbReference type="GO" id="GO:0110001">
    <property type="term" value="C:toxin-antitoxin complex"/>
    <property type="evidence" value="ECO:0007669"/>
    <property type="project" value="InterPro"/>
</dbReference>
<keyword evidence="2" id="KW-1185">Reference proteome</keyword>
<dbReference type="InterPro" id="IPR018669">
    <property type="entry name" value="Toxin_HigB"/>
</dbReference>
<dbReference type="RefSeq" id="WP_188363986.1">
    <property type="nucleotide sequence ID" value="NZ_BAABJF010000011.1"/>
</dbReference>
<reference evidence="1" key="2">
    <citation type="submission" date="2020-09" db="EMBL/GenBank/DDBJ databases">
        <authorList>
            <person name="Sun Q."/>
            <person name="Zhou Y."/>
        </authorList>
    </citation>
    <scope>NUCLEOTIDE SEQUENCE</scope>
    <source>
        <strain evidence="1">CGMCC 1.12181</strain>
    </source>
</reference>
<proteinExistence type="predicted"/>
<dbReference type="GO" id="GO:0004519">
    <property type="term" value="F:endonuclease activity"/>
    <property type="evidence" value="ECO:0007669"/>
    <property type="project" value="InterPro"/>
</dbReference>
<sequence>MRVISKRTLREFWESSPKYLDAKPAIEAWHAEALKAEWQSPQELKAQFRHASILKNSRVVFNIGGNKYRLVVAIDYPRQVMFVKFIGTHEQYDQINVDKV</sequence>
<protein>
    <submittedName>
        <fullName evidence="1">Toxin RelE</fullName>
    </submittedName>
</protein>
<dbReference type="Proteomes" id="UP000605253">
    <property type="component" value="Unassembled WGS sequence"/>
</dbReference>
<organism evidence="1 2">
    <name type="scientific">Marinicella pacifica</name>
    <dbReference type="NCBI Taxonomy" id="1171543"/>
    <lineage>
        <taxon>Bacteria</taxon>
        <taxon>Pseudomonadati</taxon>
        <taxon>Pseudomonadota</taxon>
        <taxon>Gammaproteobacteria</taxon>
        <taxon>Lysobacterales</taxon>
        <taxon>Marinicellaceae</taxon>
        <taxon>Marinicella</taxon>
    </lineage>
</organism>
<name>A0A917FKP4_9GAMM</name>
<evidence type="ECO:0000313" key="1">
    <source>
        <dbReference type="EMBL" id="GGF86094.1"/>
    </source>
</evidence>
<dbReference type="Pfam" id="PF09907">
    <property type="entry name" value="HigB_toxin"/>
    <property type="match status" value="1"/>
</dbReference>
<gene>
    <name evidence="1" type="ORF">GCM10011365_03970</name>
</gene>
<dbReference type="AlphaFoldDB" id="A0A917FKP4"/>
<dbReference type="GO" id="GO:0003723">
    <property type="term" value="F:RNA binding"/>
    <property type="evidence" value="ECO:0007669"/>
    <property type="project" value="InterPro"/>
</dbReference>
<accession>A0A917FKP4</accession>